<comment type="caution">
    <text evidence="1">The sequence shown here is derived from an EMBL/GenBank/DDBJ whole genome shotgun (WGS) entry which is preliminary data.</text>
</comment>
<protein>
    <submittedName>
        <fullName evidence="1">Uncharacterized protein</fullName>
    </submittedName>
</protein>
<sequence>MKLYIFLSVLALGFHGLVAHRGDRVSSSSSDERKEVNHIKVPLLYIGRQPVYCRDYVKPPKGCIYED</sequence>
<reference evidence="1" key="1">
    <citation type="submission" date="2023-06" db="EMBL/GenBank/DDBJ databases">
        <authorList>
            <person name="Delattre M."/>
        </authorList>
    </citation>
    <scope>NUCLEOTIDE SEQUENCE</scope>
    <source>
        <strain evidence="1">AF72</strain>
    </source>
</reference>
<dbReference type="EMBL" id="CATQJA010002709">
    <property type="protein sequence ID" value="CAJ0587024.1"/>
    <property type="molecule type" value="Genomic_DNA"/>
</dbReference>
<proteinExistence type="predicted"/>
<name>A0AA36DJ27_9BILA</name>
<keyword evidence="2" id="KW-1185">Reference proteome</keyword>
<feature type="non-terminal residue" evidence="1">
    <location>
        <position position="67"/>
    </location>
</feature>
<dbReference type="Proteomes" id="UP001177023">
    <property type="component" value="Unassembled WGS sequence"/>
</dbReference>
<organism evidence="1 2">
    <name type="scientific">Mesorhabditis spiculigera</name>
    <dbReference type="NCBI Taxonomy" id="96644"/>
    <lineage>
        <taxon>Eukaryota</taxon>
        <taxon>Metazoa</taxon>
        <taxon>Ecdysozoa</taxon>
        <taxon>Nematoda</taxon>
        <taxon>Chromadorea</taxon>
        <taxon>Rhabditida</taxon>
        <taxon>Rhabditina</taxon>
        <taxon>Rhabditomorpha</taxon>
        <taxon>Rhabditoidea</taxon>
        <taxon>Rhabditidae</taxon>
        <taxon>Mesorhabditinae</taxon>
        <taxon>Mesorhabditis</taxon>
    </lineage>
</organism>
<evidence type="ECO:0000313" key="2">
    <source>
        <dbReference type="Proteomes" id="UP001177023"/>
    </source>
</evidence>
<dbReference type="AlphaFoldDB" id="A0AA36DJ27"/>
<evidence type="ECO:0000313" key="1">
    <source>
        <dbReference type="EMBL" id="CAJ0587024.1"/>
    </source>
</evidence>
<gene>
    <name evidence="1" type="ORF">MSPICULIGERA_LOCUS25004</name>
</gene>
<accession>A0AA36DJ27</accession>